<feature type="compositionally biased region" description="Polar residues" evidence="5">
    <location>
        <begin position="230"/>
        <end position="240"/>
    </location>
</feature>
<comment type="caution">
    <text evidence="7">The sequence shown here is derived from an EMBL/GenBank/DDBJ whole genome shotgun (WGS) entry which is preliminary data.</text>
</comment>
<evidence type="ECO:0000256" key="5">
    <source>
        <dbReference type="SAM" id="MobiDB-lite"/>
    </source>
</evidence>
<dbReference type="InParanoid" id="A0A090N3Q2"/>
<feature type="region of interest" description="Disordered" evidence="5">
    <location>
        <begin position="1"/>
        <end position="114"/>
    </location>
</feature>
<dbReference type="InterPro" id="IPR037377">
    <property type="entry name" value="GTE_bromo"/>
</dbReference>
<dbReference type="EMBL" id="CAID01000006">
    <property type="protein sequence ID" value="CEF98513.1"/>
    <property type="molecule type" value="Genomic_DNA"/>
</dbReference>
<dbReference type="PRINTS" id="PR00503">
    <property type="entry name" value="BROMODOMAIN"/>
</dbReference>
<evidence type="ECO:0000256" key="2">
    <source>
        <dbReference type="ARBA" id="ARBA00023117"/>
    </source>
</evidence>
<dbReference type="KEGG" id="ota:OT_ostta06g04230"/>
<dbReference type="Pfam" id="PF00439">
    <property type="entry name" value="Bromodomain"/>
    <property type="match status" value="1"/>
</dbReference>
<dbReference type="GeneID" id="34945932"/>
<proteinExistence type="predicted"/>
<keyword evidence="1" id="KW-0805">Transcription regulation</keyword>
<dbReference type="RefSeq" id="XP_022839303.1">
    <property type="nucleotide sequence ID" value="XM_022984110.1"/>
</dbReference>
<sequence length="658" mass="71457">MDPGARVDGDLDSAKTAIGTRGEGSMARRDARAVEGGSANDARRLAADAAGGGTDARARTLHAVREGKSTRVKRPSERGEAWAKRAKTGGRASASAEARDGAKAGWLRPPTKRGEMFLGPTQVAKLAGKLPYGCEFAGMDGPIAHVSRDGALYGNSEEELRRWQAHNVSTLGVVDDFVPDFGLGDGVIGVTSKKRGKKKAGGGMMMPVPLTVDPFAGLMTGLLVQPPSRPSSRGPATQSKRAMAEERAQKMELRKRLTELDHLLNTLTVRAYALTEQRDELSLISQRANAALSEIDSKRKATSVSRGISAMRQKLGCKPDTQVGFDTLRYRALLEVVHKQCLTSVRQLIAHKWGFPFAAPVDPDALDLPTYREIIKEPMDLGTVKNLIENGGKYVKAEEVDADVRLTFANAMKFNAEGTDVHAMAKELLVEWETRWATIQQRIADVEACCVIERKAAEAKNEAASRRADVVSKEKECSKASEAIDLVNIQLGEVQNQVLALMRPLERDDRLNLASELRSLPEGLRVGAREIIAANTTGWKPAAHLEDVDAHNDLTIHLLARYTKTMNRNRLAINAGWCGVGAPKHLLARFKEEPMDASGDTAMANFMIGHPIDEVTSEVGLRSIDAMPDELDFDPVAFDDLLGDVSVDVDGMDIGFDL</sequence>
<dbReference type="SUPFAM" id="SSF47370">
    <property type="entry name" value="Bromodomain"/>
    <property type="match status" value="1"/>
</dbReference>
<evidence type="ECO:0000313" key="7">
    <source>
        <dbReference type="EMBL" id="CEF98513.1"/>
    </source>
</evidence>
<keyword evidence="8" id="KW-1185">Reference proteome</keyword>
<dbReference type="AlphaFoldDB" id="A0A090N3Q2"/>
<gene>
    <name evidence="7" type="ORF">OT_ostta06g04230</name>
</gene>
<dbReference type="SMART" id="SM00297">
    <property type="entry name" value="BROMO"/>
    <property type="match status" value="1"/>
</dbReference>
<dbReference type="Proteomes" id="UP000009170">
    <property type="component" value="Unassembled WGS sequence"/>
</dbReference>
<evidence type="ECO:0000259" key="6">
    <source>
        <dbReference type="PROSITE" id="PS50014"/>
    </source>
</evidence>
<dbReference type="InterPro" id="IPR036427">
    <property type="entry name" value="Bromodomain-like_sf"/>
</dbReference>
<keyword evidence="3" id="KW-0804">Transcription</keyword>
<dbReference type="Gene3D" id="1.20.920.10">
    <property type="entry name" value="Bromodomain-like"/>
    <property type="match status" value="1"/>
</dbReference>
<accession>A0A090N3Q2</accession>
<keyword evidence="2 4" id="KW-0103">Bromodomain</keyword>
<reference evidence="7 8" key="2">
    <citation type="journal article" date="2014" name="BMC Genomics">
        <title>An improved genome of the model marine alga Ostreococcus tauri unfolds by assessing Illumina de novo assemblies.</title>
        <authorList>
            <person name="Blanc-Mathieu R."/>
            <person name="Verhelst B."/>
            <person name="Derelle E."/>
            <person name="Rombauts S."/>
            <person name="Bouget F.Y."/>
            <person name="Carre I."/>
            <person name="Chateau A."/>
            <person name="Eyre-Walker A."/>
            <person name="Grimsley N."/>
            <person name="Moreau H."/>
            <person name="Piegu B."/>
            <person name="Rivals E."/>
            <person name="Schackwitz W."/>
            <person name="Van de Peer Y."/>
            <person name="Piganeau G."/>
        </authorList>
    </citation>
    <scope>NUCLEOTIDE SEQUENCE [LARGE SCALE GENOMIC DNA]</scope>
    <source>
        <strain evidence="8">OTTH 0595 / CCAP 157/2 / RCC745</strain>
    </source>
</reference>
<dbReference type="PANTHER" id="PTHR45926">
    <property type="entry name" value="OSJNBA0053K19.4 PROTEIN"/>
    <property type="match status" value="1"/>
</dbReference>
<dbReference type="CDD" id="cd05506">
    <property type="entry name" value="Bromo_plant1"/>
    <property type="match status" value="1"/>
</dbReference>
<feature type="region of interest" description="Disordered" evidence="5">
    <location>
        <begin position="226"/>
        <end position="245"/>
    </location>
</feature>
<name>A0A090N3Q2_OSTTA</name>
<reference evidence="8" key="1">
    <citation type="journal article" date="2006" name="Proc. Natl. Acad. Sci. U.S.A.">
        <title>Genome analysis of the smallest free-living eukaryote Ostreococcus tauri unveils many unique features.</title>
        <authorList>
            <person name="Derelle E."/>
            <person name="Ferraz C."/>
            <person name="Rombauts S."/>
            <person name="Rouze P."/>
            <person name="Worden A.Z."/>
            <person name="Robbens S."/>
            <person name="Partensky F."/>
            <person name="Degroeve S."/>
            <person name="Echeynie S."/>
            <person name="Cooke R."/>
            <person name="Saeys Y."/>
            <person name="Wuyts J."/>
            <person name="Jabbari K."/>
            <person name="Bowler C."/>
            <person name="Panaud O."/>
            <person name="Piegu B."/>
            <person name="Ball S.G."/>
            <person name="Ral J.-P."/>
            <person name="Bouget F.-Y."/>
            <person name="Piganeau G."/>
            <person name="De Baets B."/>
            <person name="Picard A."/>
            <person name="Delseny M."/>
            <person name="Demaille J."/>
            <person name="Van de Peer Y."/>
            <person name="Moreau H."/>
        </authorList>
    </citation>
    <scope>NUCLEOTIDE SEQUENCE [LARGE SCALE GENOMIC DNA]</scope>
    <source>
        <strain evidence="8">OTTH 0595 / CCAP 157/2 / RCC745</strain>
    </source>
</reference>
<feature type="compositionally biased region" description="Basic and acidic residues" evidence="5">
    <location>
        <begin position="63"/>
        <end position="83"/>
    </location>
</feature>
<protein>
    <submittedName>
        <fullName evidence="7">Bromodomain</fullName>
    </submittedName>
</protein>
<evidence type="ECO:0000313" key="8">
    <source>
        <dbReference type="Proteomes" id="UP000009170"/>
    </source>
</evidence>
<dbReference type="PROSITE" id="PS50014">
    <property type="entry name" value="BROMODOMAIN_2"/>
    <property type="match status" value="1"/>
</dbReference>
<evidence type="ECO:0000256" key="3">
    <source>
        <dbReference type="ARBA" id="ARBA00023163"/>
    </source>
</evidence>
<feature type="domain" description="Bromo" evidence="6">
    <location>
        <begin position="349"/>
        <end position="422"/>
    </location>
</feature>
<evidence type="ECO:0000256" key="1">
    <source>
        <dbReference type="ARBA" id="ARBA00023015"/>
    </source>
</evidence>
<organism evidence="7 8">
    <name type="scientific">Ostreococcus tauri</name>
    <name type="common">Marine green alga</name>
    <dbReference type="NCBI Taxonomy" id="70448"/>
    <lineage>
        <taxon>Eukaryota</taxon>
        <taxon>Viridiplantae</taxon>
        <taxon>Chlorophyta</taxon>
        <taxon>Mamiellophyceae</taxon>
        <taxon>Mamiellales</taxon>
        <taxon>Bathycoccaceae</taxon>
        <taxon>Ostreococcus</taxon>
    </lineage>
</organism>
<dbReference type="InterPro" id="IPR001487">
    <property type="entry name" value="Bromodomain"/>
</dbReference>
<dbReference type="OrthoDB" id="21449at2759"/>
<evidence type="ECO:0000256" key="4">
    <source>
        <dbReference type="PROSITE-ProRule" id="PRU00035"/>
    </source>
</evidence>
<feature type="compositionally biased region" description="Basic and acidic residues" evidence="5">
    <location>
        <begin position="1"/>
        <end position="13"/>
    </location>
</feature>